<dbReference type="Gene3D" id="3.60.15.10">
    <property type="entry name" value="Ribonuclease Z/Hydroxyacylglutathione hydrolase-like"/>
    <property type="match status" value="1"/>
</dbReference>
<dbReference type="GO" id="GO:0008270">
    <property type="term" value="F:zinc ion binding"/>
    <property type="evidence" value="ECO:0007669"/>
    <property type="project" value="InterPro"/>
</dbReference>
<dbReference type="InterPro" id="IPR013154">
    <property type="entry name" value="ADH-like_N"/>
</dbReference>
<dbReference type="InterPro" id="IPR001279">
    <property type="entry name" value="Metallo-B-lactamas"/>
</dbReference>
<keyword evidence="5" id="KW-0520">NAD</keyword>
<proteinExistence type="inferred from homology"/>
<evidence type="ECO:0000256" key="5">
    <source>
        <dbReference type="ARBA" id="ARBA00023027"/>
    </source>
</evidence>
<evidence type="ECO:0000256" key="7">
    <source>
        <dbReference type="SAM" id="MobiDB-lite"/>
    </source>
</evidence>
<dbReference type="GO" id="GO:0005829">
    <property type="term" value="C:cytosol"/>
    <property type="evidence" value="ECO:0007669"/>
    <property type="project" value="TreeGrafter"/>
</dbReference>
<dbReference type="PANTHER" id="PTHR43880">
    <property type="entry name" value="ALCOHOL DEHYDROGENASE"/>
    <property type="match status" value="1"/>
</dbReference>
<comment type="cofactor">
    <cofactor evidence="1 6">
        <name>Zn(2+)</name>
        <dbReference type="ChEBI" id="CHEBI:29105"/>
    </cofactor>
</comment>
<organism evidence="9 10">
    <name type="scientific">Electrophorus voltai</name>
    <dbReference type="NCBI Taxonomy" id="2609070"/>
    <lineage>
        <taxon>Eukaryota</taxon>
        <taxon>Metazoa</taxon>
        <taxon>Chordata</taxon>
        <taxon>Craniata</taxon>
        <taxon>Vertebrata</taxon>
        <taxon>Euteleostomi</taxon>
        <taxon>Actinopterygii</taxon>
        <taxon>Neopterygii</taxon>
        <taxon>Teleostei</taxon>
        <taxon>Ostariophysi</taxon>
        <taxon>Gymnotiformes</taxon>
        <taxon>Gymnotoidei</taxon>
        <taxon>Gymnotidae</taxon>
        <taxon>Electrophorus</taxon>
    </lineage>
</organism>
<dbReference type="Proteomes" id="UP001239994">
    <property type="component" value="Unassembled WGS sequence"/>
</dbReference>
<dbReference type="SMART" id="SM00849">
    <property type="entry name" value="Lactamase_B"/>
    <property type="match status" value="1"/>
</dbReference>
<evidence type="ECO:0000313" key="9">
    <source>
        <dbReference type="EMBL" id="KAK1784134.1"/>
    </source>
</evidence>
<protein>
    <recommendedName>
        <fullName evidence="8">Metallo-beta-lactamase domain-containing protein</fullName>
    </recommendedName>
</protein>
<dbReference type="Pfam" id="PF00107">
    <property type="entry name" value="ADH_zinc_N"/>
    <property type="match status" value="1"/>
</dbReference>
<dbReference type="Pfam" id="PF08240">
    <property type="entry name" value="ADH_N"/>
    <property type="match status" value="1"/>
</dbReference>
<dbReference type="Gene3D" id="3.40.50.720">
    <property type="entry name" value="NAD(P)-binding Rossmann-like Domain"/>
    <property type="match status" value="1"/>
</dbReference>
<dbReference type="CDD" id="cd08279">
    <property type="entry name" value="Zn_ADH_class_III"/>
    <property type="match status" value="1"/>
</dbReference>
<dbReference type="GO" id="GO:0046294">
    <property type="term" value="P:formaldehyde catabolic process"/>
    <property type="evidence" value="ECO:0007669"/>
    <property type="project" value="TreeGrafter"/>
</dbReference>
<name>A0AAD8YQS0_9TELE</name>
<dbReference type="PANTHER" id="PTHR43880:SF12">
    <property type="entry name" value="ALCOHOL DEHYDROGENASE CLASS-3"/>
    <property type="match status" value="1"/>
</dbReference>
<dbReference type="PROSITE" id="PS00059">
    <property type="entry name" value="ADH_ZINC"/>
    <property type="match status" value="1"/>
</dbReference>
<dbReference type="InterPro" id="IPR013149">
    <property type="entry name" value="ADH-like_C"/>
</dbReference>
<dbReference type="Pfam" id="PF00753">
    <property type="entry name" value="Lactamase_B"/>
    <property type="match status" value="1"/>
</dbReference>
<dbReference type="NCBIfam" id="TIGR03451">
    <property type="entry name" value="mycoS_dep_FDH"/>
    <property type="match status" value="1"/>
</dbReference>
<comment type="caution">
    <text evidence="9">The sequence shown here is derived from an EMBL/GenBank/DDBJ whole genome shotgun (WGS) entry which is preliminary data.</text>
</comment>
<dbReference type="CDD" id="cd06262">
    <property type="entry name" value="metallo-hydrolase-like_MBL-fold"/>
    <property type="match status" value="1"/>
</dbReference>
<dbReference type="EMBL" id="JAROKS010000509">
    <property type="protein sequence ID" value="KAK1784134.1"/>
    <property type="molecule type" value="Genomic_DNA"/>
</dbReference>
<dbReference type="SUPFAM" id="SSF50129">
    <property type="entry name" value="GroES-like"/>
    <property type="match status" value="1"/>
</dbReference>
<gene>
    <name evidence="9" type="ORF">P4O66_021153</name>
</gene>
<dbReference type="InterPro" id="IPR011032">
    <property type="entry name" value="GroES-like_sf"/>
</dbReference>
<keyword evidence="4" id="KW-0560">Oxidoreductase</keyword>
<sequence>MPQQVRGVIARSKGAPVEIVPITIPDPGANEVVVAIAACGVCHTDLTYRDGGINDEYPFLLGHEASGIVESVGPGVTHVEVGDFVVLNWRAVCGQCRACKRGRPQYCFDTFNAEQKMTLEDGTELTPALGIGAFADKTLVHEGQCPKVDASADPAVVGLLGCGVMAGMGAAMNTGNVGRGDSGAVIGCGGVGDAAIMGSRLAGANTIIAIDRDPRKLEWATELGATHTINATEVDDVVEAVQELTGGFGADVVVDAVGRPQTWKQAFYARDLAGTVVLVGVPTPDMKLEMPLVDFFSRGGALKSSWYGDCLPERDFPVLVDLYQQGGLPLENLDGGTWDVDNNIWLIGDDNEVVIVDAAHTAQPIIDAVGGRKVIGIVCTHGHNDHVTVAPELAEKLDAPIYLNPADDVLWEMTHPGVKHLSLEDDQRIAVAGTDILAIHTPGHSPGSTCLYLPEAGELFSGDTLFSGGPGATGRSYSDFPTIIGSIRDKLFALPSETKIHTGHGDGTTIGTEGAASRRMDPRRILM</sequence>
<feature type="domain" description="Metallo-beta-lactamase" evidence="8">
    <location>
        <begin position="341"/>
        <end position="504"/>
    </location>
</feature>
<keyword evidence="10" id="KW-1185">Reference proteome</keyword>
<evidence type="ECO:0000256" key="6">
    <source>
        <dbReference type="RuleBase" id="RU361277"/>
    </source>
</evidence>
<dbReference type="InterPro" id="IPR017816">
    <property type="entry name" value="MycoS_dep_FDH"/>
</dbReference>
<evidence type="ECO:0000256" key="4">
    <source>
        <dbReference type="ARBA" id="ARBA00023002"/>
    </source>
</evidence>
<evidence type="ECO:0000313" key="10">
    <source>
        <dbReference type="Proteomes" id="UP001239994"/>
    </source>
</evidence>
<dbReference type="FunFam" id="3.40.50.720:FF:000003">
    <property type="entry name" value="S-(hydroxymethyl)glutathione dehydrogenase"/>
    <property type="match status" value="1"/>
</dbReference>
<evidence type="ECO:0000256" key="1">
    <source>
        <dbReference type="ARBA" id="ARBA00001947"/>
    </source>
</evidence>
<feature type="compositionally biased region" description="Basic and acidic residues" evidence="7">
    <location>
        <begin position="516"/>
        <end position="527"/>
    </location>
</feature>
<dbReference type="SUPFAM" id="SSF51735">
    <property type="entry name" value="NAD(P)-binding Rossmann-fold domains"/>
    <property type="match status" value="1"/>
</dbReference>
<dbReference type="InterPro" id="IPR036866">
    <property type="entry name" value="RibonucZ/Hydroxyglut_hydro"/>
</dbReference>
<comment type="similarity">
    <text evidence="6">Belongs to the zinc-containing alcohol dehydrogenase family.</text>
</comment>
<dbReference type="AlphaFoldDB" id="A0AAD8YQS0"/>
<dbReference type="Gene3D" id="3.90.180.10">
    <property type="entry name" value="Medium-chain alcohol dehydrogenases, catalytic domain"/>
    <property type="match status" value="1"/>
</dbReference>
<dbReference type="InterPro" id="IPR002328">
    <property type="entry name" value="ADH_Zn_CS"/>
</dbReference>
<reference evidence="9" key="1">
    <citation type="submission" date="2023-03" db="EMBL/GenBank/DDBJ databases">
        <title>Electrophorus voltai genome.</title>
        <authorList>
            <person name="Bian C."/>
        </authorList>
    </citation>
    <scope>NUCLEOTIDE SEQUENCE</scope>
    <source>
        <strain evidence="9">CB-2022</strain>
        <tissue evidence="9">Muscle</tissue>
    </source>
</reference>
<keyword evidence="3 6" id="KW-0862">Zinc</keyword>
<dbReference type="SUPFAM" id="SSF56281">
    <property type="entry name" value="Metallo-hydrolase/oxidoreductase"/>
    <property type="match status" value="1"/>
</dbReference>
<accession>A0AAD8YQS0</accession>
<feature type="region of interest" description="Disordered" evidence="7">
    <location>
        <begin position="502"/>
        <end position="527"/>
    </location>
</feature>
<dbReference type="GO" id="GO:0051903">
    <property type="term" value="F:S-(hydroxymethyl)glutathione dehydrogenase [NAD(P)+] activity"/>
    <property type="evidence" value="ECO:0007669"/>
    <property type="project" value="TreeGrafter"/>
</dbReference>
<evidence type="ECO:0000256" key="3">
    <source>
        <dbReference type="ARBA" id="ARBA00022833"/>
    </source>
</evidence>
<keyword evidence="2 6" id="KW-0479">Metal-binding</keyword>
<evidence type="ECO:0000259" key="8">
    <source>
        <dbReference type="SMART" id="SM00849"/>
    </source>
</evidence>
<evidence type="ECO:0000256" key="2">
    <source>
        <dbReference type="ARBA" id="ARBA00022723"/>
    </source>
</evidence>
<dbReference type="InterPro" id="IPR036291">
    <property type="entry name" value="NAD(P)-bd_dom_sf"/>
</dbReference>